<name>A0A5J9UM56_9POAL</name>
<proteinExistence type="predicted"/>
<sequence length="171" mass="19020">MACLSPSPSGRRLSELLEEKQDPFLLDIHLLEKGRRRVLLLLRVFDGDDKQHSPVSVLESHPFEGIFRFIALLKSAMNLNIPPFESSPIHGKLSSPVHGKLSPSRNAAMDVFRELLDAATYPPALLTQLLARRQVRRPRPDSASRTQDGSQVTGSSRALAPSLFLQLRLPP</sequence>
<evidence type="ECO:0000313" key="2">
    <source>
        <dbReference type="EMBL" id="TVU24832.1"/>
    </source>
</evidence>
<dbReference type="Gramene" id="TVU24832">
    <property type="protein sequence ID" value="TVU24832"/>
    <property type="gene ID" value="EJB05_27292"/>
</dbReference>
<dbReference type="OrthoDB" id="691329at2759"/>
<reference evidence="2 3" key="1">
    <citation type="journal article" date="2019" name="Sci. Rep.">
        <title>A high-quality genome of Eragrostis curvula grass provides insights into Poaceae evolution and supports new strategies to enhance forage quality.</title>
        <authorList>
            <person name="Carballo J."/>
            <person name="Santos B.A.C.M."/>
            <person name="Zappacosta D."/>
            <person name="Garbus I."/>
            <person name="Selva J.P."/>
            <person name="Gallo C.A."/>
            <person name="Diaz A."/>
            <person name="Albertini E."/>
            <person name="Caccamo M."/>
            <person name="Echenique V."/>
        </authorList>
    </citation>
    <scope>NUCLEOTIDE SEQUENCE [LARGE SCALE GENOMIC DNA]</scope>
    <source>
        <strain evidence="3">cv. Victoria</strain>
        <tissue evidence="2">Leaf</tissue>
    </source>
</reference>
<accession>A0A5J9UM56</accession>
<keyword evidence="3" id="KW-1185">Reference proteome</keyword>
<feature type="non-terminal residue" evidence="2">
    <location>
        <position position="1"/>
    </location>
</feature>
<protein>
    <submittedName>
        <fullName evidence="2">Uncharacterized protein</fullName>
    </submittedName>
</protein>
<dbReference type="EMBL" id="RWGY01000013">
    <property type="protein sequence ID" value="TVU24832.1"/>
    <property type="molecule type" value="Genomic_DNA"/>
</dbReference>
<dbReference type="PANTHER" id="PTHR36885">
    <property type="entry name" value="EXPRESSED PROTEIN"/>
    <property type="match status" value="1"/>
</dbReference>
<dbReference type="Proteomes" id="UP000324897">
    <property type="component" value="Chromosome 2"/>
</dbReference>
<feature type="compositionally biased region" description="Polar residues" evidence="1">
    <location>
        <begin position="143"/>
        <end position="155"/>
    </location>
</feature>
<gene>
    <name evidence="2" type="ORF">EJB05_27292</name>
</gene>
<organism evidence="2 3">
    <name type="scientific">Eragrostis curvula</name>
    <name type="common">weeping love grass</name>
    <dbReference type="NCBI Taxonomy" id="38414"/>
    <lineage>
        <taxon>Eukaryota</taxon>
        <taxon>Viridiplantae</taxon>
        <taxon>Streptophyta</taxon>
        <taxon>Embryophyta</taxon>
        <taxon>Tracheophyta</taxon>
        <taxon>Spermatophyta</taxon>
        <taxon>Magnoliopsida</taxon>
        <taxon>Liliopsida</taxon>
        <taxon>Poales</taxon>
        <taxon>Poaceae</taxon>
        <taxon>PACMAD clade</taxon>
        <taxon>Chloridoideae</taxon>
        <taxon>Eragrostideae</taxon>
        <taxon>Eragrostidinae</taxon>
        <taxon>Eragrostis</taxon>
    </lineage>
</organism>
<feature type="region of interest" description="Disordered" evidence="1">
    <location>
        <begin position="132"/>
        <end position="155"/>
    </location>
</feature>
<dbReference type="AlphaFoldDB" id="A0A5J9UM56"/>
<evidence type="ECO:0000256" key="1">
    <source>
        <dbReference type="SAM" id="MobiDB-lite"/>
    </source>
</evidence>
<dbReference type="PANTHER" id="PTHR36885:SF1">
    <property type="entry name" value="EXPRESSED PROTEIN"/>
    <property type="match status" value="1"/>
</dbReference>
<comment type="caution">
    <text evidence="2">The sequence shown here is derived from an EMBL/GenBank/DDBJ whole genome shotgun (WGS) entry which is preliminary data.</text>
</comment>
<evidence type="ECO:0000313" key="3">
    <source>
        <dbReference type="Proteomes" id="UP000324897"/>
    </source>
</evidence>